<keyword evidence="3" id="KW-1185">Reference proteome</keyword>
<dbReference type="Proteomes" id="UP001307889">
    <property type="component" value="Chromosome 2"/>
</dbReference>
<feature type="compositionally biased region" description="Polar residues" evidence="1">
    <location>
        <begin position="795"/>
        <end position="805"/>
    </location>
</feature>
<evidence type="ECO:0000313" key="2">
    <source>
        <dbReference type="EMBL" id="BES90226.1"/>
    </source>
</evidence>
<feature type="compositionally biased region" description="Basic residues" evidence="1">
    <location>
        <begin position="566"/>
        <end position="579"/>
    </location>
</feature>
<feature type="compositionally biased region" description="Basic and acidic residues" evidence="1">
    <location>
        <begin position="785"/>
        <end position="794"/>
    </location>
</feature>
<feature type="compositionally biased region" description="Low complexity" evidence="1">
    <location>
        <begin position="725"/>
        <end position="761"/>
    </location>
</feature>
<feature type="compositionally biased region" description="Polar residues" evidence="1">
    <location>
        <begin position="1038"/>
        <end position="1050"/>
    </location>
</feature>
<feature type="compositionally biased region" description="Basic and acidic residues" evidence="1">
    <location>
        <begin position="806"/>
        <end position="821"/>
    </location>
</feature>
<feature type="compositionally biased region" description="Basic and acidic residues" evidence="1">
    <location>
        <begin position="586"/>
        <end position="600"/>
    </location>
</feature>
<evidence type="ECO:0000256" key="1">
    <source>
        <dbReference type="SAM" id="MobiDB-lite"/>
    </source>
</evidence>
<feature type="region of interest" description="Disordered" evidence="1">
    <location>
        <begin position="994"/>
        <end position="1050"/>
    </location>
</feature>
<feature type="compositionally biased region" description="Polar residues" evidence="1">
    <location>
        <begin position="1012"/>
        <end position="1027"/>
    </location>
</feature>
<evidence type="ECO:0000313" key="3">
    <source>
        <dbReference type="Proteomes" id="UP001307889"/>
    </source>
</evidence>
<feature type="region of interest" description="Disordered" evidence="1">
    <location>
        <begin position="489"/>
        <end position="527"/>
    </location>
</feature>
<dbReference type="EMBL" id="AP028910">
    <property type="protein sequence ID" value="BES90226.1"/>
    <property type="molecule type" value="Genomic_DNA"/>
</dbReference>
<gene>
    <name evidence="2" type="ORF">NTJ_03034</name>
</gene>
<reference evidence="2 3" key="1">
    <citation type="submission" date="2023-09" db="EMBL/GenBank/DDBJ databases">
        <title>Nesidiocoris tenuis whole genome shotgun sequence.</title>
        <authorList>
            <person name="Shibata T."/>
            <person name="Shimoda M."/>
            <person name="Kobayashi T."/>
            <person name="Uehara T."/>
        </authorList>
    </citation>
    <scope>NUCLEOTIDE SEQUENCE [LARGE SCALE GENOMIC DNA]</scope>
    <source>
        <strain evidence="2 3">Japan</strain>
    </source>
</reference>
<protein>
    <submittedName>
        <fullName evidence="2">Uncharacterized protein</fullName>
    </submittedName>
</protein>
<feature type="compositionally biased region" description="Low complexity" evidence="1">
    <location>
        <begin position="634"/>
        <end position="643"/>
    </location>
</feature>
<feature type="region of interest" description="Disordered" evidence="1">
    <location>
        <begin position="722"/>
        <end position="978"/>
    </location>
</feature>
<feature type="region of interest" description="Disordered" evidence="1">
    <location>
        <begin position="558"/>
        <end position="644"/>
    </location>
</feature>
<name>A0ABN7AH70_9HEMI</name>
<feature type="compositionally biased region" description="Low complexity" evidence="1">
    <location>
        <begin position="923"/>
        <end position="935"/>
    </location>
</feature>
<feature type="compositionally biased region" description="Basic and acidic residues" evidence="1">
    <location>
        <begin position="994"/>
        <end position="1007"/>
    </location>
</feature>
<accession>A0ABN7AH70</accession>
<proteinExistence type="predicted"/>
<feature type="region of interest" description="Disordered" evidence="1">
    <location>
        <begin position="141"/>
        <end position="218"/>
    </location>
</feature>
<feature type="compositionally biased region" description="Basic and acidic residues" evidence="1">
    <location>
        <begin position="622"/>
        <end position="631"/>
    </location>
</feature>
<feature type="compositionally biased region" description="Polar residues" evidence="1">
    <location>
        <begin position="868"/>
        <end position="897"/>
    </location>
</feature>
<sequence>MPSLNGRAFQSQDLVFEFFAKESRKCTEMSTTLLILLLGAVPWSATHVLYGKEPGRLTRHPYDEWRPVREAPPFGRHVLQGGPPRYPVFHNSKAYSYPSSKRILNQPLAENSDTVEVFSPAPPSILGSLSVFGHATVNAREPASHITKKSPRPPYTPDYPHYERPKLNSYNVRNEFGQPGPYQPNDYSKKPNRYMDYNDPYFPDSTLRPPPRDSLKKVSSYSPLAQSTSLSPNSFFYDQPQPFQPSAPDHSFEKVRKPINSYHFSTTAGYSTPSPLDYRTTVNDYDHSTNSFYKPLNNKGSLIPTSWNRNPFGDISLSTRHPEIHVKPVVEEKEPTKDLYNQYSHLGRPFQNPDYTTTVNSQREVETYSPFVTTFPSPPGQHNVKFSDVAHPFHVRNDFRNHGYPSNKPEYTATQDTYNQDVYPVTVTTVDAPTEPARDLMKKHKDTNKGGMYLPEVVSRPFSKNKNNYDLYPEKRPQVQITSYQGYNENPSAPFLPTPTPDVHPYAPQPTIEEETTDQPEVSSNAQDYNYISTMDNQYRGNEEGVTEYPAMTTTAVVETTTTPHPKTKPTLKSRRRPTRPSQTSKHPEGSKYKNHRIPDDEYSTTVDYYKYQQRRRKPSNKYRDNSEFKRYRTTTTSTTTTTLRPQFDESTELFIEDTTIVSEAPKVQDVIIETKQQDGGMSDFDKYYSSFNADRIAPVENIFSSQSPVRDVFSLNYADIFSDPTTPSTTTSSTTTPSTTTSTTTTTTTTVAPVSVTTPTQESTSSSIPTRLKNKYGNNRPRFSVKDYRDRLNRASSTTASPNDSNKDEETTTPRPKNDIPKILSRMRPSPHQRSTTEAPPHPEEEETTPEPKYRKYKPRLGPSRNFYKTSTTAAPESLDTTTTERINTFRPSTNRYKPGTGKYYSRYRTSSLSPKEVDDSPATTTAKITIKPKGVFSAKRRPSPMKNRPDLNKDDDGNESSEESPSTPNFGDTLKINDNEVIPGVLTKKIDDGKTTIAGGDDKPLDTISEDQSLPSNEPQQNDPPTGSEAMRVADLTSSSSNDFHSPNIFKTNIISNRRIIPKITLPSDEPILPLEAFFQTRHND</sequence>
<organism evidence="2 3">
    <name type="scientific">Nesidiocoris tenuis</name>
    <dbReference type="NCBI Taxonomy" id="355587"/>
    <lineage>
        <taxon>Eukaryota</taxon>
        <taxon>Metazoa</taxon>
        <taxon>Ecdysozoa</taxon>
        <taxon>Arthropoda</taxon>
        <taxon>Hexapoda</taxon>
        <taxon>Insecta</taxon>
        <taxon>Pterygota</taxon>
        <taxon>Neoptera</taxon>
        <taxon>Paraneoptera</taxon>
        <taxon>Hemiptera</taxon>
        <taxon>Heteroptera</taxon>
        <taxon>Panheteroptera</taxon>
        <taxon>Cimicomorpha</taxon>
        <taxon>Miridae</taxon>
        <taxon>Dicyphina</taxon>
        <taxon>Nesidiocoris</taxon>
    </lineage>
</organism>